<keyword evidence="2 4" id="KW-0547">Nucleotide-binding</keyword>
<evidence type="ECO:0000256" key="3">
    <source>
        <dbReference type="ARBA" id="ARBA00022840"/>
    </source>
</evidence>
<comment type="caution">
    <text evidence="6">The sequence shown here is derived from an EMBL/GenBank/DDBJ whole genome shotgun (WGS) entry which is preliminary data.</text>
</comment>
<proteinExistence type="inferred from homology"/>
<dbReference type="SUPFAM" id="SSF100950">
    <property type="entry name" value="NagB/RpiA/CoA transferase-like"/>
    <property type="match status" value="1"/>
</dbReference>
<dbReference type="GO" id="GO:0009396">
    <property type="term" value="P:folic acid-containing compound biosynthetic process"/>
    <property type="evidence" value="ECO:0007669"/>
    <property type="project" value="TreeGrafter"/>
</dbReference>
<comment type="catalytic activity">
    <reaction evidence="5">
        <text>(6S)-5-formyl-5,6,7,8-tetrahydrofolate + ATP = (6R)-5,10-methenyltetrahydrofolate + ADP + phosphate</text>
        <dbReference type="Rhea" id="RHEA:10488"/>
        <dbReference type="ChEBI" id="CHEBI:30616"/>
        <dbReference type="ChEBI" id="CHEBI:43474"/>
        <dbReference type="ChEBI" id="CHEBI:57455"/>
        <dbReference type="ChEBI" id="CHEBI:57457"/>
        <dbReference type="ChEBI" id="CHEBI:456216"/>
        <dbReference type="EC" id="6.3.3.2"/>
    </reaction>
</comment>
<dbReference type="Proteomes" id="UP000434639">
    <property type="component" value="Unassembled WGS sequence"/>
</dbReference>
<dbReference type="PANTHER" id="PTHR23407">
    <property type="entry name" value="ATPASE INHIBITOR/5-FORMYLTETRAHYDROFOLATE CYCLO-LIGASE"/>
    <property type="match status" value="1"/>
</dbReference>
<dbReference type="EMBL" id="WMIB01000001">
    <property type="protein sequence ID" value="MTH52418.1"/>
    <property type="molecule type" value="Genomic_DNA"/>
</dbReference>
<dbReference type="NCBIfam" id="TIGR02727">
    <property type="entry name" value="MTHFS_bact"/>
    <property type="match status" value="1"/>
</dbReference>
<dbReference type="GO" id="GO:0005524">
    <property type="term" value="F:ATP binding"/>
    <property type="evidence" value="ECO:0007669"/>
    <property type="project" value="UniProtKB-KW"/>
</dbReference>
<dbReference type="Pfam" id="PF01812">
    <property type="entry name" value="5-FTHF_cyc-lig"/>
    <property type="match status" value="1"/>
</dbReference>
<accession>A0A7X2S3A7</accession>
<dbReference type="EC" id="6.3.3.2" evidence="5"/>
<dbReference type="GO" id="GO:0030272">
    <property type="term" value="F:5-formyltetrahydrofolate cyclo-ligase activity"/>
    <property type="evidence" value="ECO:0007669"/>
    <property type="project" value="UniProtKB-EC"/>
</dbReference>
<feature type="binding site" evidence="4">
    <location>
        <begin position="133"/>
        <end position="141"/>
    </location>
    <ligand>
        <name>ATP</name>
        <dbReference type="ChEBI" id="CHEBI:30616"/>
    </ligand>
</feature>
<dbReference type="AlphaFoldDB" id="A0A7X2S3A7"/>
<evidence type="ECO:0000256" key="4">
    <source>
        <dbReference type="PIRSR" id="PIRSR006806-1"/>
    </source>
</evidence>
<dbReference type="GO" id="GO:0046872">
    <property type="term" value="F:metal ion binding"/>
    <property type="evidence" value="ECO:0007669"/>
    <property type="project" value="UniProtKB-KW"/>
</dbReference>
<comment type="cofactor">
    <cofactor evidence="5">
        <name>Mg(2+)</name>
        <dbReference type="ChEBI" id="CHEBI:18420"/>
    </cofactor>
</comment>
<dbReference type="GO" id="GO:0035999">
    <property type="term" value="P:tetrahydrofolate interconversion"/>
    <property type="evidence" value="ECO:0007669"/>
    <property type="project" value="TreeGrafter"/>
</dbReference>
<dbReference type="InterPro" id="IPR037171">
    <property type="entry name" value="NagB/RpiA_transferase-like"/>
</dbReference>
<reference evidence="6 7" key="1">
    <citation type="journal article" date="2017" name="Int. J. Syst. Evol. Microbiol.">
        <title>Bacillus mangrovi sp. nov., isolated from a sediment sample from a mangrove forest.</title>
        <authorList>
            <person name="Gupta V."/>
            <person name="Singh P.K."/>
            <person name="Korpole S."/>
            <person name="Tanuku N.R.S."/>
            <person name="Pinnaka A.K."/>
        </authorList>
    </citation>
    <scope>NUCLEOTIDE SEQUENCE [LARGE SCALE GENOMIC DNA]</scope>
    <source>
        <strain evidence="6 7">KCTC 33872</strain>
    </source>
</reference>
<dbReference type="PIRSF" id="PIRSF006806">
    <property type="entry name" value="FTHF_cligase"/>
    <property type="match status" value="1"/>
</dbReference>
<keyword evidence="5" id="KW-0460">Magnesium</keyword>
<evidence type="ECO:0000313" key="7">
    <source>
        <dbReference type="Proteomes" id="UP000434639"/>
    </source>
</evidence>
<evidence type="ECO:0000256" key="5">
    <source>
        <dbReference type="RuleBase" id="RU361279"/>
    </source>
</evidence>
<dbReference type="RefSeq" id="WP_155110920.1">
    <property type="nucleotide sequence ID" value="NZ_WMIB01000001.1"/>
</dbReference>
<organism evidence="6 7">
    <name type="scientific">Metabacillus mangrovi</name>
    <dbReference type="NCBI Taxonomy" id="1491830"/>
    <lineage>
        <taxon>Bacteria</taxon>
        <taxon>Bacillati</taxon>
        <taxon>Bacillota</taxon>
        <taxon>Bacilli</taxon>
        <taxon>Bacillales</taxon>
        <taxon>Bacillaceae</taxon>
        <taxon>Metabacillus</taxon>
    </lineage>
</organism>
<dbReference type="PANTHER" id="PTHR23407:SF1">
    <property type="entry name" value="5-FORMYLTETRAHYDROFOLATE CYCLO-LIGASE"/>
    <property type="match status" value="1"/>
</dbReference>
<evidence type="ECO:0000313" key="6">
    <source>
        <dbReference type="EMBL" id="MTH52418.1"/>
    </source>
</evidence>
<feature type="binding site" evidence="4">
    <location>
        <position position="49"/>
    </location>
    <ligand>
        <name>substrate</name>
    </ligand>
</feature>
<keyword evidence="3 4" id="KW-0067">ATP-binding</keyword>
<dbReference type="InterPro" id="IPR002698">
    <property type="entry name" value="FTHF_cligase"/>
</dbReference>
<sequence length="188" mass="21459">MNKAALRARMKIRLQQMSEAEFRKETAEIQELFLQSDSWKNSRTIGLTISQNREADTKRLIEEAWRQGKGVAVPKCYPADRSMEFRLLTSYGQLETVYSGLKEPVISETLPAGKSSIDVMAVPGICFDPRGYRIGYGGGYYDRYLSDFKGETVSLAFSFQILPLIPAERYDVPVRRIITENEVLQCRE</sequence>
<name>A0A7X2S3A7_9BACI</name>
<feature type="binding site" evidence="4">
    <location>
        <position position="54"/>
    </location>
    <ligand>
        <name>substrate</name>
    </ligand>
</feature>
<keyword evidence="6" id="KW-0436">Ligase</keyword>
<dbReference type="OrthoDB" id="9801938at2"/>
<evidence type="ECO:0000256" key="2">
    <source>
        <dbReference type="ARBA" id="ARBA00022741"/>
    </source>
</evidence>
<dbReference type="Gene3D" id="3.40.50.10420">
    <property type="entry name" value="NagB/RpiA/CoA transferase-like"/>
    <property type="match status" value="1"/>
</dbReference>
<feature type="binding site" evidence="4">
    <location>
        <begin position="3"/>
        <end position="7"/>
    </location>
    <ligand>
        <name>ATP</name>
        <dbReference type="ChEBI" id="CHEBI:30616"/>
    </ligand>
</feature>
<dbReference type="InterPro" id="IPR024185">
    <property type="entry name" value="FTHF_cligase-like_sf"/>
</dbReference>
<evidence type="ECO:0000256" key="1">
    <source>
        <dbReference type="ARBA" id="ARBA00010638"/>
    </source>
</evidence>
<keyword evidence="5" id="KW-0479">Metal-binding</keyword>
<gene>
    <name evidence="6" type="ORF">GKZ89_03290</name>
</gene>
<protein>
    <recommendedName>
        <fullName evidence="5">5-formyltetrahydrofolate cyclo-ligase</fullName>
        <ecNumber evidence="5">6.3.3.2</ecNumber>
    </recommendedName>
</protein>
<keyword evidence="7" id="KW-1185">Reference proteome</keyword>
<comment type="similarity">
    <text evidence="1 5">Belongs to the 5-formyltetrahydrofolate cyclo-ligase family.</text>
</comment>